<dbReference type="CDD" id="cd03216">
    <property type="entry name" value="ABC_Carb_Monos_I"/>
    <property type="match status" value="1"/>
</dbReference>
<evidence type="ECO:0000256" key="4">
    <source>
        <dbReference type="ARBA" id="ARBA00022741"/>
    </source>
</evidence>
<sequence>MGAVLDATGLHAAGLTKRYGGITALQDVSLKLVPGEVHALLGANGAGKSTLVKILAGIIQPDEGTLELNREPIRLGSPQAAYRARIATVHQELSLFPGLTVAQNVLIGRETRDRIGWIREAASIDTARALLEQLDVQDIAPTAMVSDLSLAQQQLVEIAKAMLFDPLVLILDEPTSALGRSDVEHLLGVVRKLRGRGCAIVFISHRMDEITSIADQVTVLRNGRKVGEMSRATFNPAKALELMLGDTPRHLQRLKAPASPDLQPPLLDVRDLTVPGRLAGLSLEVRPGEVVGLAGLEGQGQKEALFALFGLFRRGLSGSVKVRGKPARATRPRQAIASAFALIPDDRKAMGGFVGLGVGRNISITVLDRLRSLGVISPGRERSLVAGLVERLRIKCASPAVPLGSLSGGNQQKVVAAKWLAHGADVYLFCDPTRGVDAGAREILYETIHSLAAEGRSILIYSTDMNEFAILCSRVLVFRGGHVSGSLVGAEITEENILGLSFHEAAHAA</sequence>
<name>A0A6M8HUG0_9PROT</name>
<keyword evidence="5 9" id="KW-0067">ATP-binding</keyword>
<evidence type="ECO:0000256" key="6">
    <source>
        <dbReference type="ARBA" id="ARBA00022967"/>
    </source>
</evidence>
<dbReference type="Pfam" id="PF00005">
    <property type="entry name" value="ABC_tran"/>
    <property type="match status" value="2"/>
</dbReference>
<dbReference type="InterPro" id="IPR027417">
    <property type="entry name" value="P-loop_NTPase"/>
</dbReference>
<evidence type="ECO:0000256" key="2">
    <source>
        <dbReference type="ARBA" id="ARBA00022475"/>
    </source>
</evidence>
<evidence type="ECO:0000256" key="5">
    <source>
        <dbReference type="ARBA" id="ARBA00022840"/>
    </source>
</evidence>
<dbReference type="InterPro" id="IPR003439">
    <property type="entry name" value="ABC_transporter-like_ATP-bd"/>
</dbReference>
<dbReference type="RefSeq" id="WP_171836995.1">
    <property type="nucleotide sequence ID" value="NZ_CP053708.1"/>
</dbReference>
<feature type="domain" description="ABC transporter" evidence="8">
    <location>
        <begin position="10"/>
        <end position="247"/>
    </location>
</feature>
<dbReference type="KEGG" id="lck:HN018_20935"/>
<evidence type="ECO:0000259" key="8">
    <source>
        <dbReference type="PROSITE" id="PS50893"/>
    </source>
</evidence>
<keyword evidence="1" id="KW-0813">Transport</keyword>
<dbReference type="PANTHER" id="PTHR43790">
    <property type="entry name" value="CARBOHYDRATE TRANSPORT ATP-BINDING PROTEIN MG119-RELATED"/>
    <property type="match status" value="1"/>
</dbReference>
<dbReference type="GO" id="GO:0005524">
    <property type="term" value="F:ATP binding"/>
    <property type="evidence" value="ECO:0007669"/>
    <property type="project" value="UniProtKB-KW"/>
</dbReference>
<evidence type="ECO:0000313" key="9">
    <source>
        <dbReference type="EMBL" id="QKE92169.1"/>
    </source>
</evidence>
<dbReference type="InterPro" id="IPR003593">
    <property type="entry name" value="AAA+_ATPase"/>
</dbReference>
<keyword evidence="7" id="KW-0472">Membrane</keyword>
<keyword evidence="6" id="KW-1278">Translocase</keyword>
<feature type="domain" description="ABC transporter" evidence="8">
    <location>
        <begin position="262"/>
        <end position="505"/>
    </location>
</feature>
<keyword evidence="3" id="KW-0762">Sugar transport</keyword>
<dbReference type="Proteomes" id="UP000500767">
    <property type="component" value="Chromosome"/>
</dbReference>
<organism evidence="9 10">
    <name type="scientific">Lichenicola cladoniae</name>
    <dbReference type="NCBI Taxonomy" id="1484109"/>
    <lineage>
        <taxon>Bacteria</taxon>
        <taxon>Pseudomonadati</taxon>
        <taxon>Pseudomonadota</taxon>
        <taxon>Alphaproteobacteria</taxon>
        <taxon>Acetobacterales</taxon>
        <taxon>Acetobacteraceae</taxon>
        <taxon>Lichenicola</taxon>
    </lineage>
</organism>
<evidence type="ECO:0000256" key="7">
    <source>
        <dbReference type="ARBA" id="ARBA00023136"/>
    </source>
</evidence>
<evidence type="ECO:0000313" key="10">
    <source>
        <dbReference type="Proteomes" id="UP000500767"/>
    </source>
</evidence>
<dbReference type="SMART" id="SM00382">
    <property type="entry name" value="AAA"/>
    <property type="match status" value="1"/>
</dbReference>
<dbReference type="EMBL" id="CP053708">
    <property type="protein sequence ID" value="QKE92169.1"/>
    <property type="molecule type" value="Genomic_DNA"/>
</dbReference>
<dbReference type="GO" id="GO:0016887">
    <property type="term" value="F:ATP hydrolysis activity"/>
    <property type="evidence" value="ECO:0007669"/>
    <property type="project" value="InterPro"/>
</dbReference>
<reference evidence="9 10" key="1">
    <citation type="journal article" date="2014" name="World J. Microbiol. Biotechnol.">
        <title>Biodiversity and physiological characteristics of Antarctic and Arctic lichens-associated bacteria.</title>
        <authorList>
            <person name="Lee Y.M."/>
            <person name="Kim E.H."/>
            <person name="Lee H.K."/>
            <person name="Hong S.G."/>
        </authorList>
    </citation>
    <scope>NUCLEOTIDE SEQUENCE [LARGE SCALE GENOMIC DNA]</scope>
    <source>
        <strain evidence="9 10">PAMC 26569</strain>
    </source>
</reference>
<dbReference type="PANTHER" id="PTHR43790:SF3">
    <property type="entry name" value="D-ALLOSE IMPORT ATP-BINDING PROTEIN ALSA-RELATED"/>
    <property type="match status" value="1"/>
</dbReference>
<dbReference type="CDD" id="cd03215">
    <property type="entry name" value="ABC_Carb_Monos_II"/>
    <property type="match status" value="1"/>
</dbReference>
<evidence type="ECO:0000256" key="3">
    <source>
        <dbReference type="ARBA" id="ARBA00022597"/>
    </source>
</evidence>
<gene>
    <name evidence="9" type="ORF">HN018_20935</name>
</gene>
<dbReference type="AlphaFoldDB" id="A0A6M8HUG0"/>
<dbReference type="InterPro" id="IPR050107">
    <property type="entry name" value="ABC_carbohydrate_import_ATPase"/>
</dbReference>
<dbReference type="Gene3D" id="3.40.50.300">
    <property type="entry name" value="P-loop containing nucleotide triphosphate hydrolases"/>
    <property type="match status" value="2"/>
</dbReference>
<keyword evidence="4" id="KW-0547">Nucleotide-binding</keyword>
<accession>A0A6M8HUG0</accession>
<keyword evidence="10" id="KW-1185">Reference proteome</keyword>
<dbReference type="PROSITE" id="PS50893">
    <property type="entry name" value="ABC_TRANSPORTER_2"/>
    <property type="match status" value="2"/>
</dbReference>
<keyword evidence="2" id="KW-1003">Cell membrane</keyword>
<proteinExistence type="predicted"/>
<dbReference type="SUPFAM" id="SSF52540">
    <property type="entry name" value="P-loop containing nucleoside triphosphate hydrolases"/>
    <property type="match status" value="2"/>
</dbReference>
<protein>
    <submittedName>
        <fullName evidence="9">Sugar ABC transporter ATP-binding protein</fullName>
    </submittedName>
</protein>
<evidence type="ECO:0000256" key="1">
    <source>
        <dbReference type="ARBA" id="ARBA00022448"/>
    </source>
</evidence>